<dbReference type="Proteomes" id="UP000008694">
    <property type="component" value="Unassembled WGS sequence"/>
</dbReference>
<dbReference type="HOGENOM" id="CLU_1878247_0_0_1"/>
<name>D7MQU3_ARALL</name>
<protein>
    <submittedName>
        <fullName evidence="1">Predicted protein</fullName>
    </submittedName>
</protein>
<proteinExistence type="predicted"/>
<reference evidence="2" key="1">
    <citation type="journal article" date="2011" name="Nat. Genet.">
        <title>The Arabidopsis lyrata genome sequence and the basis of rapid genome size change.</title>
        <authorList>
            <person name="Hu T.T."/>
            <person name="Pattyn P."/>
            <person name="Bakker E.G."/>
            <person name="Cao J."/>
            <person name="Cheng J.-F."/>
            <person name="Clark R.M."/>
            <person name="Fahlgren N."/>
            <person name="Fawcett J.A."/>
            <person name="Grimwood J."/>
            <person name="Gundlach H."/>
            <person name="Haberer G."/>
            <person name="Hollister J.D."/>
            <person name="Ossowski S."/>
            <person name="Ottilar R.P."/>
            <person name="Salamov A.A."/>
            <person name="Schneeberger K."/>
            <person name="Spannagl M."/>
            <person name="Wang X."/>
            <person name="Yang L."/>
            <person name="Nasrallah M.E."/>
            <person name="Bergelson J."/>
            <person name="Carrington J.C."/>
            <person name="Gaut B.S."/>
            <person name="Schmutz J."/>
            <person name="Mayer K.F.X."/>
            <person name="Van de Peer Y."/>
            <person name="Grigoriev I.V."/>
            <person name="Nordborg M."/>
            <person name="Weigel D."/>
            <person name="Guo Y.-L."/>
        </authorList>
    </citation>
    <scope>NUCLEOTIDE SEQUENCE [LARGE SCALE GENOMIC DNA]</scope>
    <source>
        <strain evidence="2">cv. MN47</strain>
    </source>
</reference>
<accession>D7MQU3</accession>
<dbReference type="AlphaFoldDB" id="D7MQU3"/>
<keyword evidence="2" id="KW-1185">Reference proteome</keyword>
<organism evidence="2">
    <name type="scientific">Arabidopsis lyrata subsp. lyrata</name>
    <name type="common">Lyre-leaved rock-cress</name>
    <dbReference type="NCBI Taxonomy" id="81972"/>
    <lineage>
        <taxon>Eukaryota</taxon>
        <taxon>Viridiplantae</taxon>
        <taxon>Streptophyta</taxon>
        <taxon>Embryophyta</taxon>
        <taxon>Tracheophyta</taxon>
        <taxon>Spermatophyta</taxon>
        <taxon>Magnoliopsida</taxon>
        <taxon>eudicotyledons</taxon>
        <taxon>Gunneridae</taxon>
        <taxon>Pentapetalae</taxon>
        <taxon>rosids</taxon>
        <taxon>malvids</taxon>
        <taxon>Brassicales</taxon>
        <taxon>Brassicaceae</taxon>
        <taxon>Camelineae</taxon>
        <taxon>Arabidopsis</taxon>
    </lineage>
</organism>
<sequence>MESLEPTILDEDVELEPNQDEKEQAALYKGLDMLKELETSRGRFKKNHDNHQNKRILSHKDLAANKIIFQKDDVKNQRDRNTNELRRPQASRTIIVPKKTRPIAKTYCKWPHLQPNKKVTLSGLSAAENIMTGQRL</sequence>
<dbReference type="Gramene" id="Al_scaffold_0008_771">
    <property type="protein sequence ID" value="Al_scaffold_0008_771"/>
    <property type="gene ID" value="Al_scaffold_0008_771"/>
</dbReference>
<evidence type="ECO:0000313" key="2">
    <source>
        <dbReference type="Proteomes" id="UP000008694"/>
    </source>
</evidence>
<dbReference type="EMBL" id="GL348720">
    <property type="protein sequence ID" value="EFH41737.1"/>
    <property type="molecule type" value="Genomic_DNA"/>
</dbReference>
<evidence type="ECO:0000313" key="1">
    <source>
        <dbReference type="EMBL" id="EFH41737.1"/>
    </source>
</evidence>
<gene>
    <name evidence="1" type="ORF">ARALYDRAFT_683951</name>
</gene>